<dbReference type="EMBL" id="LASV01000263">
    <property type="protein sequence ID" value="KKA20390.1"/>
    <property type="molecule type" value="Genomic_DNA"/>
</dbReference>
<evidence type="ECO:0000256" key="1">
    <source>
        <dbReference type="SAM" id="Phobius"/>
    </source>
</evidence>
<keyword evidence="1" id="KW-1133">Transmembrane helix</keyword>
<gene>
    <name evidence="3" type="ORF">T310_5583</name>
</gene>
<keyword evidence="1" id="KW-0812">Transmembrane</keyword>
<proteinExistence type="predicted"/>
<comment type="caution">
    <text evidence="3">The sequence shown here is derived from an EMBL/GenBank/DDBJ whole genome shotgun (WGS) entry which is preliminary data.</text>
</comment>
<dbReference type="PANTHER" id="PTHR42109">
    <property type="entry name" value="UNPLACED GENOMIC SCAFFOLD UM_SCAF_CONTIG_1.265, WHOLE GENOME SHOTGUN SEQUENCE"/>
    <property type="match status" value="1"/>
</dbReference>
<feature type="transmembrane region" description="Helical" evidence="1">
    <location>
        <begin position="95"/>
        <end position="120"/>
    </location>
</feature>
<evidence type="ECO:0000313" key="3">
    <source>
        <dbReference type="EMBL" id="KKA20390.1"/>
    </source>
</evidence>
<dbReference type="OrthoDB" id="2560628at2759"/>
<keyword evidence="4" id="KW-1185">Reference proteome</keyword>
<dbReference type="RefSeq" id="XP_013327002.1">
    <property type="nucleotide sequence ID" value="XM_013471548.1"/>
</dbReference>
<feature type="transmembrane region" description="Helical" evidence="1">
    <location>
        <begin position="31"/>
        <end position="52"/>
    </location>
</feature>
<evidence type="ECO:0000259" key="2">
    <source>
        <dbReference type="Pfam" id="PF24800"/>
    </source>
</evidence>
<dbReference type="PANTHER" id="PTHR42109:SF3">
    <property type="entry name" value="INTEGRAL MEMBRANE PROTEIN (AFU_ORTHOLOGUE AFUA_5G00100)"/>
    <property type="match status" value="1"/>
</dbReference>
<feature type="transmembrane region" description="Helical" evidence="1">
    <location>
        <begin position="132"/>
        <end position="152"/>
    </location>
</feature>
<dbReference type="InterPro" id="IPR056119">
    <property type="entry name" value="DUF7702"/>
</dbReference>
<sequence length="257" mass="27607">MNALFIVQLVVYILLCPPILYVWYHHGWPGFLGWGYMVVFCAFRIIGGGMAINGTGTGPAILAGLGISPLLLAVNGILDEARIYRKPDQNRYLRLLLLAVMTAIVAAGIAEAGTGAAALGGSNPSSDDVTNASIGVGLFFTTWVLLVAWGLFQLRSTQQRRDAIAFREGTLLLYAIFASLIFVGIRVTYILVAVATKKESLNPITGSLVVRVLLSFLPELISSLILIFAGLKTLEVGQITKAGYGVPTAMAYSVWRN</sequence>
<feature type="domain" description="DUF7702" evidence="2">
    <location>
        <begin position="3"/>
        <end position="233"/>
    </location>
</feature>
<organism evidence="3 4">
    <name type="scientific">Rasamsonia emersonii (strain ATCC 16479 / CBS 393.64 / IMI 116815)</name>
    <dbReference type="NCBI Taxonomy" id="1408163"/>
    <lineage>
        <taxon>Eukaryota</taxon>
        <taxon>Fungi</taxon>
        <taxon>Dikarya</taxon>
        <taxon>Ascomycota</taxon>
        <taxon>Pezizomycotina</taxon>
        <taxon>Eurotiomycetes</taxon>
        <taxon>Eurotiomycetidae</taxon>
        <taxon>Eurotiales</taxon>
        <taxon>Trichocomaceae</taxon>
        <taxon>Rasamsonia</taxon>
    </lineage>
</organism>
<protein>
    <recommendedName>
        <fullName evidence="2">DUF7702 domain-containing protein</fullName>
    </recommendedName>
</protein>
<feature type="transmembrane region" description="Helical" evidence="1">
    <location>
        <begin position="6"/>
        <end position="24"/>
    </location>
</feature>
<dbReference type="Pfam" id="PF24800">
    <property type="entry name" value="DUF7702"/>
    <property type="match status" value="1"/>
</dbReference>
<feature type="transmembrane region" description="Helical" evidence="1">
    <location>
        <begin position="208"/>
        <end position="231"/>
    </location>
</feature>
<feature type="transmembrane region" description="Helical" evidence="1">
    <location>
        <begin position="172"/>
        <end position="196"/>
    </location>
</feature>
<name>A0A0F4YQM0_RASE3</name>
<dbReference type="Proteomes" id="UP000053958">
    <property type="component" value="Unassembled WGS sequence"/>
</dbReference>
<feature type="transmembrane region" description="Helical" evidence="1">
    <location>
        <begin position="58"/>
        <end position="74"/>
    </location>
</feature>
<accession>A0A0F4YQM0</accession>
<evidence type="ECO:0000313" key="4">
    <source>
        <dbReference type="Proteomes" id="UP000053958"/>
    </source>
</evidence>
<dbReference type="AlphaFoldDB" id="A0A0F4YQM0"/>
<keyword evidence="1" id="KW-0472">Membrane</keyword>
<reference evidence="3 4" key="1">
    <citation type="submission" date="2015-04" db="EMBL/GenBank/DDBJ databases">
        <authorList>
            <person name="Heijne W.H."/>
            <person name="Fedorova N.D."/>
            <person name="Nierman W.C."/>
            <person name="Vollebregt A.W."/>
            <person name="Zhao Z."/>
            <person name="Wu L."/>
            <person name="Kumar M."/>
            <person name="Stam H."/>
            <person name="van den Berg M.A."/>
            <person name="Pel H.J."/>
        </authorList>
    </citation>
    <scope>NUCLEOTIDE SEQUENCE [LARGE SCALE GENOMIC DNA]</scope>
    <source>
        <strain evidence="3 4">CBS 393.64</strain>
    </source>
</reference>
<dbReference type="GeneID" id="25317927"/>